<dbReference type="InterPro" id="IPR036259">
    <property type="entry name" value="MFS_trans_sf"/>
</dbReference>
<proteinExistence type="predicted"/>
<dbReference type="InterPro" id="IPR005829">
    <property type="entry name" value="Sugar_transporter_CS"/>
</dbReference>
<gene>
    <name evidence="9" type="ORF">SAMN05216195_102179</name>
</gene>
<dbReference type="InterPro" id="IPR020846">
    <property type="entry name" value="MFS_dom"/>
</dbReference>
<dbReference type="Gene3D" id="1.20.1720.10">
    <property type="entry name" value="Multidrug resistance protein D"/>
    <property type="match status" value="1"/>
</dbReference>
<dbReference type="PROSITE" id="PS00216">
    <property type="entry name" value="SUGAR_TRANSPORT_1"/>
    <property type="match status" value="1"/>
</dbReference>
<feature type="transmembrane region" description="Helical" evidence="7">
    <location>
        <begin position="135"/>
        <end position="156"/>
    </location>
</feature>
<keyword evidence="6 7" id="KW-0472">Membrane</keyword>
<feature type="transmembrane region" description="Helical" evidence="7">
    <location>
        <begin position="354"/>
        <end position="373"/>
    </location>
</feature>
<dbReference type="Proteomes" id="UP000199028">
    <property type="component" value="Unassembled WGS sequence"/>
</dbReference>
<feature type="transmembrane region" description="Helical" evidence="7">
    <location>
        <begin position="45"/>
        <end position="64"/>
    </location>
</feature>
<feature type="domain" description="Major facilitator superfamily (MFS) profile" evidence="8">
    <location>
        <begin position="10"/>
        <end position="457"/>
    </location>
</feature>
<dbReference type="EMBL" id="FOFT01000002">
    <property type="protein sequence ID" value="SEQ33753.1"/>
    <property type="molecule type" value="Genomic_DNA"/>
</dbReference>
<dbReference type="PROSITE" id="PS50850">
    <property type="entry name" value="MFS"/>
    <property type="match status" value="1"/>
</dbReference>
<evidence type="ECO:0000256" key="4">
    <source>
        <dbReference type="ARBA" id="ARBA00022692"/>
    </source>
</evidence>
<feature type="transmembrane region" description="Helical" evidence="7">
    <location>
        <begin position="227"/>
        <end position="245"/>
    </location>
</feature>
<keyword evidence="4 7" id="KW-0812">Transmembrane</keyword>
<keyword evidence="10" id="KW-1185">Reference proteome</keyword>
<evidence type="ECO:0000256" key="3">
    <source>
        <dbReference type="ARBA" id="ARBA00022475"/>
    </source>
</evidence>
<feature type="transmembrane region" description="Helical" evidence="7">
    <location>
        <begin position="162"/>
        <end position="184"/>
    </location>
</feature>
<dbReference type="PANTHER" id="PTHR42718">
    <property type="entry name" value="MAJOR FACILITATOR SUPERFAMILY MULTIDRUG TRANSPORTER MFSC"/>
    <property type="match status" value="1"/>
</dbReference>
<sequence>MEVDARRWGVLAVVAAAQLLIVLDSSVVNIALPSAQAELGMGDAARHWVVAAYTLTFGGFLLIGGRLADVVGRKRIFVIGVVGFALTSLIGGLAAGPWMLPAARAAQGVFAALMAPAGLALLATAFTEPKERAKAFGVFGAAVGSGMAVGMVLGGVLTELGSWRWCLLINLPLAAVILVPALRLLDDSRGSAEPGYDLPGAVTVVLGLGSLIYGIGEAEKTGWGDLATLAFVVVGLLLLAAFLVIEKRSKRPMMPLRIVSDRVRGAGYVIVFCAGAALLAFYLLLAYYLQSVREFSPLVTGLLFVPSGLGIFLGSLAAGRLLPRTTPRVVLVIGLALGAAGLAAFGALEPSSGIWSLIVPAQFIGGLGIGAALTTVTKATLDGVPGQDAGVASALTNAMRQVGGAAGVATLNSVAIAATRGDGPQALTDGYVAAFLVGAALLAVAAVVALVATAPRKEPVAV</sequence>
<dbReference type="OrthoDB" id="4080117at2"/>
<dbReference type="PRINTS" id="PR01036">
    <property type="entry name" value="TCRTETB"/>
</dbReference>
<feature type="transmembrane region" description="Helical" evidence="7">
    <location>
        <begin position="430"/>
        <end position="452"/>
    </location>
</feature>
<accession>A0A1H9F8K7</accession>
<evidence type="ECO:0000313" key="9">
    <source>
        <dbReference type="EMBL" id="SEQ33753.1"/>
    </source>
</evidence>
<name>A0A1H9F8K7_9PSEU</name>
<comment type="subcellular location">
    <subcellularLocation>
        <location evidence="1">Cell membrane</location>
        <topology evidence="1">Multi-pass membrane protein</topology>
    </subcellularLocation>
</comment>
<evidence type="ECO:0000256" key="7">
    <source>
        <dbReference type="SAM" id="Phobius"/>
    </source>
</evidence>
<keyword evidence="3" id="KW-1003">Cell membrane</keyword>
<feature type="transmembrane region" description="Helical" evidence="7">
    <location>
        <begin position="76"/>
        <end position="99"/>
    </location>
</feature>
<feature type="transmembrane region" description="Helical" evidence="7">
    <location>
        <begin position="196"/>
        <end position="215"/>
    </location>
</feature>
<dbReference type="GO" id="GO:0005886">
    <property type="term" value="C:plasma membrane"/>
    <property type="evidence" value="ECO:0007669"/>
    <property type="project" value="UniProtKB-SubCell"/>
</dbReference>
<organism evidence="9 10">
    <name type="scientific">Lentzea flaviverrucosa</name>
    <dbReference type="NCBI Taxonomy" id="200379"/>
    <lineage>
        <taxon>Bacteria</taxon>
        <taxon>Bacillati</taxon>
        <taxon>Actinomycetota</taxon>
        <taxon>Actinomycetes</taxon>
        <taxon>Pseudonocardiales</taxon>
        <taxon>Pseudonocardiaceae</taxon>
        <taxon>Lentzea</taxon>
    </lineage>
</organism>
<feature type="transmembrane region" description="Helical" evidence="7">
    <location>
        <begin position="266"/>
        <end position="289"/>
    </location>
</feature>
<dbReference type="SUPFAM" id="SSF103473">
    <property type="entry name" value="MFS general substrate transporter"/>
    <property type="match status" value="1"/>
</dbReference>
<feature type="transmembrane region" description="Helical" evidence="7">
    <location>
        <begin position="329"/>
        <end position="348"/>
    </location>
</feature>
<dbReference type="CDD" id="cd17321">
    <property type="entry name" value="MFS_MMR_MDR_like"/>
    <property type="match status" value="1"/>
</dbReference>
<dbReference type="InterPro" id="IPR011701">
    <property type="entry name" value="MFS"/>
</dbReference>
<evidence type="ECO:0000256" key="2">
    <source>
        <dbReference type="ARBA" id="ARBA00022448"/>
    </source>
</evidence>
<keyword evidence="5 7" id="KW-1133">Transmembrane helix</keyword>
<dbReference type="Gene3D" id="1.20.1250.20">
    <property type="entry name" value="MFS general substrate transporter like domains"/>
    <property type="match status" value="1"/>
</dbReference>
<feature type="transmembrane region" description="Helical" evidence="7">
    <location>
        <begin position="295"/>
        <end position="317"/>
    </location>
</feature>
<feature type="transmembrane region" description="Helical" evidence="7">
    <location>
        <begin position="105"/>
        <end position="123"/>
    </location>
</feature>
<evidence type="ECO:0000259" key="8">
    <source>
        <dbReference type="PROSITE" id="PS50850"/>
    </source>
</evidence>
<dbReference type="Pfam" id="PF07690">
    <property type="entry name" value="MFS_1"/>
    <property type="match status" value="1"/>
</dbReference>
<evidence type="ECO:0000256" key="6">
    <source>
        <dbReference type="ARBA" id="ARBA00023136"/>
    </source>
</evidence>
<dbReference type="PANTHER" id="PTHR42718:SF46">
    <property type="entry name" value="BLR6921 PROTEIN"/>
    <property type="match status" value="1"/>
</dbReference>
<evidence type="ECO:0000256" key="5">
    <source>
        <dbReference type="ARBA" id="ARBA00022989"/>
    </source>
</evidence>
<reference evidence="10" key="1">
    <citation type="submission" date="2016-10" db="EMBL/GenBank/DDBJ databases">
        <authorList>
            <person name="Varghese N."/>
            <person name="Submissions S."/>
        </authorList>
    </citation>
    <scope>NUCLEOTIDE SEQUENCE [LARGE SCALE GENOMIC DNA]</scope>
    <source>
        <strain evidence="10">CGMCC 4.578</strain>
    </source>
</reference>
<keyword evidence="2" id="KW-0813">Transport</keyword>
<dbReference type="AlphaFoldDB" id="A0A1H9F8K7"/>
<evidence type="ECO:0000256" key="1">
    <source>
        <dbReference type="ARBA" id="ARBA00004651"/>
    </source>
</evidence>
<evidence type="ECO:0000313" key="10">
    <source>
        <dbReference type="Proteomes" id="UP000199028"/>
    </source>
</evidence>
<protein>
    <submittedName>
        <fullName evidence="9">Drug resistance transporter, EmrB/QacA subfamily</fullName>
    </submittedName>
</protein>
<dbReference type="GO" id="GO:0022857">
    <property type="term" value="F:transmembrane transporter activity"/>
    <property type="evidence" value="ECO:0007669"/>
    <property type="project" value="InterPro"/>
</dbReference>
<dbReference type="RefSeq" id="WP_090063799.1">
    <property type="nucleotide sequence ID" value="NZ_FOFT01000002.1"/>
</dbReference>